<organism evidence="2 3">
    <name type="scientific">Ostreobium quekettii</name>
    <dbReference type="NCBI Taxonomy" id="121088"/>
    <lineage>
        <taxon>Eukaryota</taxon>
        <taxon>Viridiplantae</taxon>
        <taxon>Chlorophyta</taxon>
        <taxon>core chlorophytes</taxon>
        <taxon>Ulvophyceae</taxon>
        <taxon>TCBD clade</taxon>
        <taxon>Bryopsidales</taxon>
        <taxon>Ostreobineae</taxon>
        <taxon>Ostreobiaceae</taxon>
        <taxon>Ostreobium</taxon>
    </lineage>
</organism>
<dbReference type="EMBL" id="CAJHUC010002040">
    <property type="protein sequence ID" value="CAD7703035.1"/>
    <property type="molecule type" value="Genomic_DNA"/>
</dbReference>
<reference evidence="2" key="1">
    <citation type="submission" date="2020-12" db="EMBL/GenBank/DDBJ databases">
        <authorList>
            <person name="Iha C."/>
        </authorList>
    </citation>
    <scope>NUCLEOTIDE SEQUENCE</scope>
</reference>
<dbReference type="AlphaFoldDB" id="A0A8S1JAD7"/>
<feature type="non-terminal residue" evidence="2">
    <location>
        <position position="96"/>
    </location>
</feature>
<protein>
    <submittedName>
        <fullName evidence="2">Uncharacterized protein</fullName>
    </submittedName>
</protein>
<comment type="caution">
    <text evidence="2">The sequence shown here is derived from an EMBL/GenBank/DDBJ whole genome shotgun (WGS) entry which is preliminary data.</text>
</comment>
<sequence length="96" mass="10275">MALRQVPRCLGLLRALRSDHCAGAGQICTLERCLSSAAVTSAQGEAGMDQQRLHGRADGSSVGASGTGSPPQPPWTPTQDLRKRKDYFKRGAHMIE</sequence>
<feature type="compositionally biased region" description="Basic residues" evidence="1">
    <location>
        <begin position="82"/>
        <end position="96"/>
    </location>
</feature>
<feature type="region of interest" description="Disordered" evidence="1">
    <location>
        <begin position="44"/>
        <end position="96"/>
    </location>
</feature>
<evidence type="ECO:0000313" key="3">
    <source>
        <dbReference type="Proteomes" id="UP000708148"/>
    </source>
</evidence>
<keyword evidence="3" id="KW-1185">Reference proteome</keyword>
<accession>A0A8S1JAD7</accession>
<evidence type="ECO:0000256" key="1">
    <source>
        <dbReference type="SAM" id="MobiDB-lite"/>
    </source>
</evidence>
<proteinExistence type="predicted"/>
<gene>
    <name evidence="2" type="ORF">OSTQU699_LOCUS8392</name>
</gene>
<name>A0A8S1JAD7_9CHLO</name>
<dbReference type="Proteomes" id="UP000708148">
    <property type="component" value="Unassembled WGS sequence"/>
</dbReference>
<evidence type="ECO:0000313" key="2">
    <source>
        <dbReference type="EMBL" id="CAD7703035.1"/>
    </source>
</evidence>